<feature type="compositionally biased region" description="Gly residues" evidence="3">
    <location>
        <begin position="524"/>
        <end position="549"/>
    </location>
</feature>
<protein>
    <submittedName>
        <fullName evidence="4">Apoptosis inhibitor 5</fullName>
    </submittedName>
</protein>
<dbReference type="PANTHER" id="PTHR12758">
    <property type="entry name" value="APOPTOSIS INHIBITOR 5-RELATED"/>
    <property type="match status" value="1"/>
</dbReference>
<dbReference type="InterPro" id="IPR008383">
    <property type="entry name" value="API5"/>
</dbReference>
<feature type="compositionally biased region" description="Polar residues" evidence="3">
    <location>
        <begin position="550"/>
        <end position="566"/>
    </location>
</feature>
<accession>A0A9P6FQ36</accession>
<feature type="compositionally biased region" description="Low complexity" evidence="3">
    <location>
        <begin position="584"/>
        <end position="597"/>
    </location>
</feature>
<dbReference type="Pfam" id="PF05918">
    <property type="entry name" value="API5"/>
    <property type="match status" value="1"/>
</dbReference>
<keyword evidence="2" id="KW-0053">Apoptosis</keyword>
<dbReference type="SUPFAM" id="SSF48371">
    <property type="entry name" value="ARM repeat"/>
    <property type="match status" value="2"/>
</dbReference>
<dbReference type="OrthoDB" id="19224at2759"/>
<evidence type="ECO:0000256" key="1">
    <source>
        <dbReference type="ARBA" id="ARBA00009515"/>
    </source>
</evidence>
<dbReference type="Proteomes" id="UP000780801">
    <property type="component" value="Unassembled WGS sequence"/>
</dbReference>
<dbReference type="InterPro" id="IPR016024">
    <property type="entry name" value="ARM-type_fold"/>
</dbReference>
<feature type="compositionally biased region" description="Basic and acidic residues" evidence="3">
    <location>
        <begin position="599"/>
        <end position="608"/>
    </location>
</feature>
<proteinExistence type="inferred from homology"/>
<feature type="region of interest" description="Disordered" evidence="3">
    <location>
        <begin position="424"/>
        <end position="616"/>
    </location>
</feature>
<evidence type="ECO:0000313" key="5">
    <source>
        <dbReference type="Proteomes" id="UP000780801"/>
    </source>
</evidence>
<dbReference type="GO" id="GO:0005634">
    <property type="term" value="C:nucleus"/>
    <property type="evidence" value="ECO:0007669"/>
    <property type="project" value="TreeGrafter"/>
</dbReference>
<dbReference type="AlphaFoldDB" id="A0A9P6FQ36"/>
<evidence type="ECO:0000256" key="2">
    <source>
        <dbReference type="ARBA" id="ARBA00022703"/>
    </source>
</evidence>
<dbReference type="GO" id="GO:0043066">
    <property type="term" value="P:negative regulation of apoptotic process"/>
    <property type="evidence" value="ECO:0007669"/>
    <property type="project" value="TreeGrafter"/>
</dbReference>
<comment type="similarity">
    <text evidence="1">Belongs to the API5 family.</text>
</comment>
<sequence>MTDLDAIYNAYNEIRDAKENAPKHQDAYDTIINAAQGSDGAKRLAAQFIPVFFKHFPDLHNKAIDGAFDLCEDESSLIRQSAIKGLPVLCKDGPQHTIKIADVLCQLLQLDDQDLVAVQGALQTLLLQSPREVLAVLFRQGVKGTELRERSLDFITNNVLTMKDALFKDPAIELFFIEEMQKSMSSVSNSELETLAKIIMETRPYQTGKLDLNSLLKTYVSHITSEGTFNVGDAEAVKRVLVTGKVAGPLFKRAISADLLLEFYAVNILPREAFSRLADKQRLSLLKLYSDAVTTGYPSDSTLKDAESLIVNLIMDTVPSDMEASTKVEFGQVECLVIVLYFISTKEPNITDREHLLSRLRSLYMLTQTQISALKQVIAAENTKPPAQDKDATLKSYSRSLLIHNNIYQIAKELMKPKTVRSSKLQIHPSWRPIPEPVKPSAPKSTATSNPVVSPKKPTVTLPPKKGPANGSNSSNSRSGSNTTKAAAKPGAAQQHTSPNTNKRKAEQESGTKPKKILRRQGLNAGGSSPGGNSGSSGSNPGGGGGGGQISKSQAITSLSAAQASQHGRKRSNSPKTGGAVIRTPSTTSAGSSSSSSPFEHRNRRDGNGRINFLNR</sequence>
<name>A0A9P6FQ36_9FUNG</name>
<comment type="caution">
    <text evidence="4">The sequence shown here is derived from an EMBL/GenBank/DDBJ whole genome shotgun (WGS) entry which is preliminary data.</text>
</comment>
<dbReference type="GO" id="GO:0003723">
    <property type="term" value="F:RNA binding"/>
    <property type="evidence" value="ECO:0007669"/>
    <property type="project" value="TreeGrafter"/>
</dbReference>
<evidence type="ECO:0000256" key="3">
    <source>
        <dbReference type="SAM" id="MobiDB-lite"/>
    </source>
</evidence>
<gene>
    <name evidence="4" type="primary">API5</name>
    <name evidence="4" type="ORF">BGW38_005322</name>
</gene>
<feature type="compositionally biased region" description="Low complexity" evidence="3">
    <location>
        <begin position="451"/>
        <end position="482"/>
    </location>
</feature>
<dbReference type="GO" id="GO:0006915">
    <property type="term" value="P:apoptotic process"/>
    <property type="evidence" value="ECO:0007669"/>
    <property type="project" value="UniProtKB-KW"/>
</dbReference>
<reference evidence="4" key="1">
    <citation type="journal article" date="2020" name="Fungal Divers.">
        <title>Resolving the Mortierellaceae phylogeny through synthesis of multi-gene phylogenetics and phylogenomics.</title>
        <authorList>
            <person name="Vandepol N."/>
            <person name="Liber J."/>
            <person name="Desiro A."/>
            <person name="Na H."/>
            <person name="Kennedy M."/>
            <person name="Barry K."/>
            <person name="Grigoriev I.V."/>
            <person name="Miller A.N."/>
            <person name="O'Donnell K."/>
            <person name="Stajich J.E."/>
            <person name="Bonito G."/>
        </authorList>
    </citation>
    <scope>NUCLEOTIDE SEQUENCE</scope>
    <source>
        <strain evidence="4">KOD1015</strain>
    </source>
</reference>
<keyword evidence="5" id="KW-1185">Reference proteome</keyword>
<dbReference type="PANTHER" id="PTHR12758:SF19">
    <property type="entry name" value="APOPTOSIS INHIBITOR 5"/>
    <property type="match status" value="1"/>
</dbReference>
<dbReference type="EMBL" id="JAABOA010003376">
    <property type="protein sequence ID" value="KAF9578735.1"/>
    <property type="molecule type" value="Genomic_DNA"/>
</dbReference>
<evidence type="ECO:0000313" key="4">
    <source>
        <dbReference type="EMBL" id="KAF9578735.1"/>
    </source>
</evidence>
<organism evidence="4 5">
    <name type="scientific">Lunasporangiospora selenospora</name>
    <dbReference type="NCBI Taxonomy" id="979761"/>
    <lineage>
        <taxon>Eukaryota</taxon>
        <taxon>Fungi</taxon>
        <taxon>Fungi incertae sedis</taxon>
        <taxon>Mucoromycota</taxon>
        <taxon>Mortierellomycotina</taxon>
        <taxon>Mortierellomycetes</taxon>
        <taxon>Mortierellales</taxon>
        <taxon>Mortierellaceae</taxon>
        <taxon>Lunasporangiospora</taxon>
    </lineage>
</organism>